<name>E9EII8_METAQ</name>
<dbReference type="InParanoid" id="E9EII8"/>
<keyword evidence="2" id="KW-0521">NADP</keyword>
<dbReference type="InterPro" id="IPR051164">
    <property type="entry name" value="NmrA-like_oxidored"/>
</dbReference>
<dbReference type="Proteomes" id="UP000002499">
    <property type="component" value="Unassembled WGS sequence"/>
</dbReference>
<dbReference type="GO" id="GO:0005634">
    <property type="term" value="C:nucleus"/>
    <property type="evidence" value="ECO:0007669"/>
    <property type="project" value="TreeGrafter"/>
</dbReference>
<dbReference type="GeneID" id="19253997"/>
<proteinExistence type="inferred from homology"/>
<accession>E9EII8</accession>
<feature type="domain" description="NmrA-like" evidence="3">
    <location>
        <begin position="2"/>
        <end position="303"/>
    </location>
</feature>
<dbReference type="RefSeq" id="XP_007816026.1">
    <property type="nucleotide sequence ID" value="XM_007817835.1"/>
</dbReference>
<organism evidence="5">
    <name type="scientific">Metarhizium acridum (strain CQMa 102)</name>
    <dbReference type="NCBI Taxonomy" id="655827"/>
    <lineage>
        <taxon>Eukaryota</taxon>
        <taxon>Fungi</taxon>
        <taxon>Dikarya</taxon>
        <taxon>Ascomycota</taxon>
        <taxon>Pezizomycotina</taxon>
        <taxon>Sordariomycetes</taxon>
        <taxon>Hypocreomycetidae</taxon>
        <taxon>Hypocreales</taxon>
        <taxon>Clavicipitaceae</taxon>
        <taxon>Metarhizium</taxon>
    </lineage>
</organism>
<comment type="similarity">
    <text evidence="1">Belongs to the NmrA-type oxidoreductase family.</text>
</comment>
<keyword evidence="5" id="KW-1185">Reference proteome</keyword>
<dbReference type="KEGG" id="maw:19253997"/>
<dbReference type="PANTHER" id="PTHR42748">
    <property type="entry name" value="NITROGEN METABOLITE REPRESSION PROTEIN NMRA FAMILY MEMBER"/>
    <property type="match status" value="1"/>
</dbReference>
<evidence type="ECO:0000259" key="3">
    <source>
        <dbReference type="Pfam" id="PF05368"/>
    </source>
</evidence>
<evidence type="ECO:0000313" key="4">
    <source>
        <dbReference type="EMBL" id="EFY84278.1"/>
    </source>
</evidence>
<dbReference type="AlphaFoldDB" id="E9EII8"/>
<dbReference type="Pfam" id="PF05368">
    <property type="entry name" value="NmrA"/>
    <property type="match status" value="1"/>
</dbReference>
<dbReference type="PANTHER" id="PTHR42748:SF11">
    <property type="entry name" value="NMRA-LIKE DOMAIN-CONTAINING PROTEIN"/>
    <property type="match status" value="1"/>
</dbReference>
<dbReference type="InterPro" id="IPR008030">
    <property type="entry name" value="NmrA-like"/>
</dbReference>
<dbReference type="HOGENOM" id="CLU_007383_8_1_1"/>
<sequence>MSQILAVFGATGQQGSSVIDYVLEDAALSRKYKLRAITRDPDSIKARRLADRNIEVIRGDLHDADSLDRALAGVHVVFLVTVPDFTPDALQNEFRAAKNAADVACSKGARYIIFSTLPSVSDISGGKFNSVAMFDAKARAEAYIRSLPIKSAFYSPGSFMENYITVAAPKRCQDGDGAYIMSMHVSPRTTVPLIDAQGDTGKFIGSILAHPDEHDGRVVYGAERLYSLEEIALAMGKATGQQVIYRQVSAEEYQAAVPFGGDILVQTMGYFEEFGYYGGATGELVASAAQSARGGLTSFEEFLAKHSSRLIVMFPKINQD</sequence>
<evidence type="ECO:0000256" key="1">
    <source>
        <dbReference type="ARBA" id="ARBA00006328"/>
    </source>
</evidence>
<reference evidence="4 5" key="1">
    <citation type="journal article" date="2011" name="PLoS Genet.">
        <title>Genome sequencing and comparative transcriptomics of the model entomopathogenic fungi Metarhizium anisopliae and M. acridum.</title>
        <authorList>
            <person name="Gao Q."/>
            <person name="Jin K."/>
            <person name="Ying S.H."/>
            <person name="Zhang Y."/>
            <person name="Xiao G."/>
            <person name="Shang Y."/>
            <person name="Duan Z."/>
            <person name="Hu X."/>
            <person name="Xie X.Q."/>
            <person name="Zhou G."/>
            <person name="Peng G."/>
            <person name="Luo Z."/>
            <person name="Huang W."/>
            <person name="Wang B."/>
            <person name="Fang W."/>
            <person name="Wang S."/>
            <person name="Zhong Y."/>
            <person name="Ma L.J."/>
            <person name="St Leger R.J."/>
            <person name="Zhao G.P."/>
            <person name="Pei Y."/>
            <person name="Feng M.G."/>
            <person name="Xia Y."/>
            <person name="Wang C."/>
        </authorList>
    </citation>
    <scope>NUCLEOTIDE SEQUENCE [LARGE SCALE GENOMIC DNA]</scope>
    <source>
        <strain evidence="4 5">CQMa 102</strain>
    </source>
</reference>
<protein>
    <submittedName>
        <fullName evidence="4">Hscarg dehydrogenase, putative</fullName>
    </submittedName>
</protein>
<dbReference type="OMA" id="ANHPFDA"/>
<dbReference type="Gene3D" id="3.90.25.10">
    <property type="entry name" value="UDP-galactose 4-epimerase, domain 1"/>
    <property type="match status" value="1"/>
</dbReference>
<dbReference type="OrthoDB" id="300709at2759"/>
<dbReference type="EMBL" id="GL698641">
    <property type="protein sequence ID" value="EFY84278.1"/>
    <property type="molecule type" value="Genomic_DNA"/>
</dbReference>
<dbReference type="Gene3D" id="3.40.50.720">
    <property type="entry name" value="NAD(P)-binding Rossmann-like Domain"/>
    <property type="match status" value="1"/>
</dbReference>
<dbReference type="CDD" id="cd05251">
    <property type="entry name" value="NmrA_like_SDR_a"/>
    <property type="match status" value="1"/>
</dbReference>
<dbReference type="eggNOG" id="ENOG502QQEA">
    <property type="taxonomic scope" value="Eukaryota"/>
</dbReference>
<dbReference type="SUPFAM" id="SSF51735">
    <property type="entry name" value="NAD(P)-binding Rossmann-fold domains"/>
    <property type="match status" value="1"/>
</dbReference>
<gene>
    <name evidence="4" type="ORF">MAC_09686</name>
</gene>
<dbReference type="InterPro" id="IPR036291">
    <property type="entry name" value="NAD(P)-bd_dom_sf"/>
</dbReference>
<dbReference type="STRING" id="655827.E9EII8"/>
<evidence type="ECO:0000256" key="2">
    <source>
        <dbReference type="ARBA" id="ARBA00022857"/>
    </source>
</evidence>
<evidence type="ECO:0000313" key="5">
    <source>
        <dbReference type="Proteomes" id="UP000002499"/>
    </source>
</evidence>